<proteinExistence type="predicted"/>
<comment type="caution">
    <text evidence="3">The sequence shown here is derived from an EMBL/GenBank/DDBJ whole genome shotgun (WGS) entry which is preliminary data.</text>
</comment>
<feature type="domain" description="LTD" evidence="2">
    <location>
        <begin position="26"/>
        <end position="152"/>
    </location>
</feature>
<dbReference type="EMBL" id="SCKX01000001">
    <property type="protein sequence ID" value="RWZ78276.1"/>
    <property type="molecule type" value="Genomic_DNA"/>
</dbReference>
<keyword evidence="4" id="KW-1185">Reference proteome</keyword>
<dbReference type="AlphaFoldDB" id="A0A4Q0AH16"/>
<evidence type="ECO:0000256" key="1">
    <source>
        <dbReference type="SAM" id="Phobius"/>
    </source>
</evidence>
<evidence type="ECO:0000259" key="2">
    <source>
        <dbReference type="PROSITE" id="PS51841"/>
    </source>
</evidence>
<dbReference type="InterPro" id="IPR001322">
    <property type="entry name" value="Lamin_tail_dom"/>
</dbReference>
<accession>A0A4Q0AH16</accession>
<dbReference type="SUPFAM" id="SSF74853">
    <property type="entry name" value="Lamin A/C globular tail domain"/>
    <property type="match status" value="2"/>
</dbReference>
<dbReference type="Pfam" id="PF00932">
    <property type="entry name" value="LTD"/>
    <property type="match status" value="2"/>
</dbReference>
<evidence type="ECO:0000313" key="3">
    <source>
        <dbReference type="EMBL" id="RWZ78276.1"/>
    </source>
</evidence>
<protein>
    <submittedName>
        <fullName evidence="3">Lamin tail domain-containing protein</fullName>
    </submittedName>
</protein>
<keyword evidence="1" id="KW-1133">Transmembrane helix</keyword>
<dbReference type="InterPro" id="IPR036415">
    <property type="entry name" value="Lamin_tail_dom_sf"/>
</dbReference>
<reference evidence="3" key="1">
    <citation type="submission" date="2019-01" db="EMBL/GenBank/DDBJ databases">
        <title>Genomic signatures and co-occurrence patterns of the ultra-small Saccharimodia (Patescibacteria phylum) suggest a symbiotic lifestyle.</title>
        <authorList>
            <person name="Lemos L."/>
            <person name="Medeiros J."/>
            <person name="Andreote F."/>
            <person name="Fernandes G."/>
            <person name="Varani A."/>
            <person name="Oliveira G."/>
            <person name="Pylro V."/>
        </authorList>
    </citation>
    <scope>NUCLEOTIDE SEQUENCE [LARGE SCALE GENOMIC DNA]</scope>
    <source>
        <strain evidence="3">AMD02</strain>
    </source>
</reference>
<feature type="transmembrane region" description="Helical" evidence="1">
    <location>
        <begin position="489"/>
        <end position="508"/>
    </location>
</feature>
<dbReference type="Proteomes" id="UP000289257">
    <property type="component" value="Unassembled WGS sequence"/>
</dbReference>
<keyword evidence="1" id="KW-0472">Membrane</keyword>
<dbReference type="PROSITE" id="PS51841">
    <property type="entry name" value="LTD"/>
    <property type="match status" value="1"/>
</dbReference>
<gene>
    <name evidence="3" type="ORF">EOT05_00725</name>
</gene>
<sequence>MVKVFLGFIMGVAVLLSSAYVLVGGPKAYAVSTSVLITQIQAGGVGAATQEFVVLYNNSDNKVNISGWCLSNKANVLFACFGPAGIGKETYIPARKHVVIASNTLSYLQPTGAVGLTYTPASQSSGSMTGSSDTITLVDNLGTVVDRYSWSVPIAAGMQFERHGSGVPIIYVDTDTGADWSVTVPGVLPLDESEVDTTVVDVCPNIDGVQIDVPAGNILDRTGNCVKKQIAQLAITEILPNAMGSDVGQEFVELFNPNDFTVELKDYMLYVGPNFEDRYSFPNGATIQPKGYMGYTNAVIPFTLLNTSSRVALAPSDDDQVINEVTAYVDPPDGQSWALINNEWQYTKQPTPGSANMVTSDSTPDSVVFSGLQPCAANQYRSPDTNRCRLLTVMPGSVTPCKNGQYRSEETNRCRNIATDAKVTTPCNEGEERNLETNRCRKIVVASTPAPCREGQERNPDTNRCRTITKMPSAEYGVLGAETKNSGNLYVWAAIGGVLLLALGYAIWEWHDEIGKFSQKQYHRLLRFARRDK</sequence>
<dbReference type="Gene3D" id="2.60.40.1260">
    <property type="entry name" value="Lamin Tail domain"/>
    <property type="match status" value="1"/>
</dbReference>
<keyword evidence="1" id="KW-0812">Transmembrane</keyword>
<evidence type="ECO:0000313" key="4">
    <source>
        <dbReference type="Proteomes" id="UP000289257"/>
    </source>
</evidence>
<organism evidence="3 4">
    <name type="scientific">Candidatus Microsaccharimonas sossegonensis</name>
    <dbReference type="NCBI Taxonomy" id="2506948"/>
    <lineage>
        <taxon>Bacteria</taxon>
        <taxon>Candidatus Saccharimonadota</taxon>
        <taxon>Candidatus Saccharimonadia</taxon>
        <taxon>Candidatus Saccharimonadales</taxon>
        <taxon>Candidatus Saccharimonadaceae</taxon>
        <taxon>Candidatus Microsaccharimonas</taxon>
    </lineage>
</organism>
<name>A0A4Q0AH16_9BACT</name>